<comment type="caution">
    <text evidence="3">The sequence shown here is derived from an EMBL/GenBank/DDBJ whole genome shotgun (WGS) entry which is preliminary data.</text>
</comment>
<dbReference type="EMBL" id="JARACI010001201">
    <property type="protein sequence ID" value="MDD9208220.1"/>
    <property type="molecule type" value="Genomic_DNA"/>
</dbReference>
<dbReference type="Proteomes" id="UP001165561">
    <property type="component" value="Unassembled WGS sequence"/>
</dbReference>
<dbReference type="SUPFAM" id="SSF53850">
    <property type="entry name" value="Periplasmic binding protein-like II"/>
    <property type="match status" value="1"/>
</dbReference>
<evidence type="ECO:0000256" key="1">
    <source>
        <dbReference type="SAM" id="SignalP"/>
    </source>
</evidence>
<feature type="chain" id="PRO_5046076086" evidence="1">
    <location>
        <begin position="20"/>
        <end position="160"/>
    </location>
</feature>
<reference evidence="3" key="1">
    <citation type="submission" date="2023-02" db="EMBL/GenBank/DDBJ databases">
        <title>Georgenia sp.10Sc9-8, isolated from a soil sample collected from the Taklamakan desert.</title>
        <authorList>
            <person name="Liu S."/>
        </authorList>
    </citation>
    <scope>NUCLEOTIDE SEQUENCE</scope>
    <source>
        <strain evidence="3">10Sc9-8</strain>
    </source>
</reference>
<gene>
    <name evidence="3" type="ORF">PU560_17390</name>
</gene>
<proteinExistence type="predicted"/>
<keyword evidence="4" id="KW-1185">Reference proteome</keyword>
<dbReference type="Gene3D" id="3.40.190.10">
    <property type="entry name" value="Periplasmic binding protein-like II"/>
    <property type="match status" value="1"/>
</dbReference>
<dbReference type="Pfam" id="PF00497">
    <property type="entry name" value="SBP_bac_3"/>
    <property type="match status" value="1"/>
</dbReference>
<feature type="domain" description="Solute-binding protein family 3/N-terminal" evidence="2">
    <location>
        <begin position="40"/>
        <end position="121"/>
    </location>
</feature>
<name>A0ABT5U1M9_9MICO</name>
<keyword evidence="1" id="KW-0732">Signal</keyword>
<evidence type="ECO:0000313" key="3">
    <source>
        <dbReference type="EMBL" id="MDD9208220.1"/>
    </source>
</evidence>
<dbReference type="InterPro" id="IPR001638">
    <property type="entry name" value="Solute-binding_3/MltF_N"/>
</dbReference>
<sequence>MVRRAAAGGLALLALVLGACSLTVPTDPGGTLDRVREGRLRVGVSVNEPWTAWPSDAEEPTGIEPDLVREFADHLDAEVTWTRGGEEALMRLLEAEELELVVGGLTATSPWADSASLSAVYTRSTGPHGEELGHVMATVLGENAFLVELEHFLRDQDVRR</sequence>
<protein>
    <submittedName>
        <fullName evidence="3">Transporter substrate-binding domain-containing protein</fullName>
    </submittedName>
</protein>
<organism evidence="3 4">
    <name type="scientific">Georgenia halotolerans</name>
    <dbReference type="NCBI Taxonomy" id="3028317"/>
    <lineage>
        <taxon>Bacteria</taxon>
        <taxon>Bacillati</taxon>
        <taxon>Actinomycetota</taxon>
        <taxon>Actinomycetes</taxon>
        <taxon>Micrococcales</taxon>
        <taxon>Bogoriellaceae</taxon>
        <taxon>Georgenia</taxon>
    </lineage>
</organism>
<dbReference type="PROSITE" id="PS51257">
    <property type="entry name" value="PROKAR_LIPOPROTEIN"/>
    <property type="match status" value="1"/>
</dbReference>
<evidence type="ECO:0000259" key="2">
    <source>
        <dbReference type="Pfam" id="PF00497"/>
    </source>
</evidence>
<feature type="signal peptide" evidence="1">
    <location>
        <begin position="1"/>
        <end position="19"/>
    </location>
</feature>
<accession>A0ABT5U1M9</accession>
<evidence type="ECO:0000313" key="4">
    <source>
        <dbReference type="Proteomes" id="UP001165561"/>
    </source>
</evidence>